<dbReference type="InterPro" id="IPR046342">
    <property type="entry name" value="CBS_dom_sf"/>
</dbReference>
<evidence type="ECO:0000256" key="2">
    <source>
        <dbReference type="ARBA" id="ARBA00023122"/>
    </source>
</evidence>
<dbReference type="PANTHER" id="PTHR13780">
    <property type="entry name" value="AMP-ACTIVATED PROTEIN KINASE, GAMMA REGULATORY SUBUNIT"/>
    <property type="match status" value="1"/>
</dbReference>
<reference evidence="5" key="1">
    <citation type="submission" date="2018-02" db="EMBL/GenBank/DDBJ databases">
        <authorList>
            <person name="Cohen D.B."/>
            <person name="Kent A.D."/>
        </authorList>
    </citation>
    <scope>NUCLEOTIDE SEQUENCE</scope>
</reference>
<feature type="domain" description="CBS" evidence="4">
    <location>
        <begin position="244"/>
        <end position="302"/>
    </location>
</feature>
<dbReference type="PROSITE" id="PS51371">
    <property type="entry name" value="CBS"/>
    <property type="match status" value="2"/>
</dbReference>
<sequence>MDLRHIENAMKKDSDSGIVEKKETLNSNINNTDHDNQGIDSGTALQLFLDHIPISSIPGIKNSPVLELRAGDSVSDAIHKLYEKDVFGAPIADIFDPDNTTATRRFLDPYIGFIDFASMVLWCLEELENEERNRKDNGGEEIKKNGIFTMLEQNPHIGQTKVGELAKSFLWDPFFPVHLDETLFHVLLLLSKHRVQVVPVIERSNSNVIGFITQNAVIQFLLQSSGLEWFDSIANKALSEFRFENEQHVVHVYEDQSIAEALHTLQESRIGVIAVINRGTKKLIGSIRSSDIHLIIENDNLLHNRKNLTVEEFIHMEINNKDFDPSIEQDLGALFSSGILCLRNRFLPRMDLPVTNKKTDTLKQVMKNMTETKSCFSFLINDLQQATGVLTLRDIIIQFAPPCIDSSIHGGGFFESALEQTGCHVEKATLACNH</sequence>
<evidence type="ECO:0000256" key="1">
    <source>
        <dbReference type="ARBA" id="ARBA00022737"/>
    </source>
</evidence>
<dbReference type="InterPro" id="IPR050511">
    <property type="entry name" value="AMPK_gamma/SDS23_families"/>
</dbReference>
<dbReference type="Gene3D" id="3.10.580.10">
    <property type="entry name" value="CBS-domain"/>
    <property type="match status" value="2"/>
</dbReference>
<keyword evidence="1" id="KW-0677">Repeat</keyword>
<accession>A0A2N9J4P4</accession>
<dbReference type="SUPFAM" id="SSF54631">
    <property type="entry name" value="CBS-domain pair"/>
    <property type="match status" value="2"/>
</dbReference>
<dbReference type="AlphaFoldDB" id="A0A2N9J4P4"/>
<name>A0A2N9J4P4_FAGSY</name>
<dbReference type="InterPro" id="IPR000644">
    <property type="entry name" value="CBS_dom"/>
</dbReference>
<keyword evidence="2 3" id="KW-0129">CBS domain</keyword>
<organism evidence="5">
    <name type="scientific">Fagus sylvatica</name>
    <name type="common">Beechnut</name>
    <dbReference type="NCBI Taxonomy" id="28930"/>
    <lineage>
        <taxon>Eukaryota</taxon>
        <taxon>Viridiplantae</taxon>
        <taxon>Streptophyta</taxon>
        <taxon>Embryophyta</taxon>
        <taxon>Tracheophyta</taxon>
        <taxon>Spermatophyta</taxon>
        <taxon>Magnoliopsida</taxon>
        <taxon>eudicotyledons</taxon>
        <taxon>Gunneridae</taxon>
        <taxon>Pentapetalae</taxon>
        <taxon>rosids</taxon>
        <taxon>fabids</taxon>
        <taxon>Fagales</taxon>
        <taxon>Fagaceae</taxon>
        <taxon>Fagus</taxon>
    </lineage>
</organism>
<gene>
    <name evidence="5" type="ORF">FSB_LOCUS59690</name>
</gene>
<proteinExistence type="predicted"/>
<evidence type="ECO:0000313" key="5">
    <source>
        <dbReference type="EMBL" id="SPD31808.1"/>
    </source>
</evidence>
<dbReference type="CDD" id="cd02205">
    <property type="entry name" value="CBS_pair_SF"/>
    <property type="match status" value="1"/>
</dbReference>
<dbReference type="EMBL" id="OIVN01006380">
    <property type="protein sequence ID" value="SPD31808.1"/>
    <property type="molecule type" value="Genomic_DNA"/>
</dbReference>
<feature type="domain" description="CBS" evidence="4">
    <location>
        <begin position="170"/>
        <end position="227"/>
    </location>
</feature>
<dbReference type="Pfam" id="PF00571">
    <property type="entry name" value="CBS"/>
    <property type="match status" value="2"/>
</dbReference>
<evidence type="ECO:0000256" key="3">
    <source>
        <dbReference type="PROSITE-ProRule" id="PRU00703"/>
    </source>
</evidence>
<evidence type="ECO:0000259" key="4">
    <source>
        <dbReference type="PROSITE" id="PS51371"/>
    </source>
</evidence>
<protein>
    <recommendedName>
        <fullName evidence="4">CBS domain-containing protein</fullName>
    </recommendedName>
</protein>
<dbReference type="PANTHER" id="PTHR13780:SF124">
    <property type="entry name" value="OS01G0633400 PROTEIN"/>
    <property type="match status" value="1"/>
</dbReference>
<dbReference type="SMART" id="SM00116">
    <property type="entry name" value="CBS"/>
    <property type="match status" value="3"/>
</dbReference>